<evidence type="ECO:0000259" key="8">
    <source>
        <dbReference type="Pfam" id="PF13354"/>
    </source>
</evidence>
<protein>
    <recommendedName>
        <fullName evidence="2 5">Beta-lactamase</fullName>
        <ecNumber evidence="2 5">3.5.2.6</ecNumber>
    </recommendedName>
</protein>
<feature type="signal peptide" evidence="7">
    <location>
        <begin position="1"/>
        <end position="30"/>
    </location>
</feature>
<comment type="similarity">
    <text evidence="1 5">Belongs to the class-A beta-lactamase family.</text>
</comment>
<keyword evidence="10" id="KW-1185">Reference proteome</keyword>
<dbReference type="PROSITE" id="PS00146">
    <property type="entry name" value="BETA_LACTAMASE_A"/>
    <property type="match status" value="1"/>
</dbReference>
<evidence type="ECO:0000256" key="1">
    <source>
        <dbReference type="ARBA" id="ARBA00009009"/>
    </source>
</evidence>
<gene>
    <name evidence="9" type="primary">bla_1</name>
    <name evidence="9" type="ORF">GCM10009863_16800</name>
</gene>
<keyword evidence="7" id="KW-0732">Signal</keyword>
<evidence type="ECO:0000256" key="4">
    <source>
        <dbReference type="ARBA" id="ARBA00023251"/>
    </source>
</evidence>
<keyword evidence="4 5" id="KW-0046">Antibiotic resistance</keyword>
<dbReference type="PRINTS" id="PR00118">
    <property type="entry name" value="BLACTAMASEA"/>
</dbReference>
<accession>A0ABN3PXX3</accession>
<evidence type="ECO:0000256" key="3">
    <source>
        <dbReference type="ARBA" id="ARBA00022801"/>
    </source>
</evidence>
<feature type="compositionally biased region" description="Low complexity" evidence="6">
    <location>
        <begin position="31"/>
        <end position="58"/>
    </location>
</feature>
<feature type="region of interest" description="Disordered" evidence="6">
    <location>
        <begin position="31"/>
        <end position="59"/>
    </location>
</feature>
<evidence type="ECO:0000256" key="7">
    <source>
        <dbReference type="SAM" id="SignalP"/>
    </source>
</evidence>
<name>A0ABN3PXX3_9ACTN</name>
<dbReference type="PANTHER" id="PTHR35333:SF3">
    <property type="entry name" value="BETA-LACTAMASE-TYPE TRANSPEPTIDASE FOLD CONTAINING PROTEIN"/>
    <property type="match status" value="1"/>
</dbReference>
<dbReference type="InterPro" id="IPR045155">
    <property type="entry name" value="Beta-lactam_cat"/>
</dbReference>
<feature type="chain" id="PRO_5046104285" description="Beta-lactamase" evidence="7">
    <location>
        <begin position="31"/>
        <end position="322"/>
    </location>
</feature>
<dbReference type="InterPro" id="IPR000871">
    <property type="entry name" value="Beta-lactam_class-A"/>
</dbReference>
<reference evidence="9 10" key="1">
    <citation type="journal article" date="2019" name="Int. J. Syst. Evol. Microbiol.">
        <title>The Global Catalogue of Microorganisms (GCM) 10K type strain sequencing project: providing services to taxonomists for standard genome sequencing and annotation.</title>
        <authorList>
            <consortium name="The Broad Institute Genomics Platform"/>
            <consortium name="The Broad Institute Genome Sequencing Center for Infectious Disease"/>
            <person name="Wu L."/>
            <person name="Ma J."/>
        </authorList>
    </citation>
    <scope>NUCLEOTIDE SEQUENCE [LARGE SCALE GENOMIC DNA]</scope>
    <source>
        <strain evidence="9 10">JCM 16373</strain>
    </source>
</reference>
<dbReference type="Proteomes" id="UP001501447">
    <property type="component" value="Unassembled WGS sequence"/>
</dbReference>
<evidence type="ECO:0000256" key="2">
    <source>
        <dbReference type="ARBA" id="ARBA00012865"/>
    </source>
</evidence>
<dbReference type="InterPro" id="IPR023650">
    <property type="entry name" value="Beta-lactam_class-A_AS"/>
</dbReference>
<dbReference type="PANTHER" id="PTHR35333">
    <property type="entry name" value="BETA-LACTAMASE"/>
    <property type="match status" value="1"/>
</dbReference>
<sequence>MRTTQLTRARRTALGTLATLTLVASTTACGDDGSTASPSSSAAASPSSAAASPSSGTSAERKASAVEFKKLERKFDARLGVYALDTGTGREVAYRGDRRFSYNSTFKALAAGAILRKYSLAGMDRRVTYSRDDLIPNSPVTEKHVKTGMSLGGLCDAAVRYSDNTAANLLFDHLGGPKGLDTVLEKLGDHVTRMERHEPELSRWTPGETRDTTTPRAFAEDLRAFVLGDALGEGERKQLAKWLRTNSTGDALIRAGVPKNWTVGDKTGTGSYHGARDDIAVIWRPHAAPVVVAIMSYRSQKGAEADDKLIAKAASVVSDTLS</sequence>
<dbReference type="PROSITE" id="PS51257">
    <property type="entry name" value="PROKAR_LIPOPROTEIN"/>
    <property type="match status" value="1"/>
</dbReference>
<comment type="caution">
    <text evidence="9">The sequence shown here is derived from an EMBL/GenBank/DDBJ whole genome shotgun (WGS) entry which is preliminary data.</text>
</comment>
<proteinExistence type="inferred from homology"/>
<evidence type="ECO:0000256" key="5">
    <source>
        <dbReference type="RuleBase" id="RU361140"/>
    </source>
</evidence>
<dbReference type="NCBIfam" id="NF033103">
    <property type="entry name" value="bla_class_A"/>
    <property type="match status" value="1"/>
</dbReference>
<evidence type="ECO:0000313" key="10">
    <source>
        <dbReference type="Proteomes" id="UP001501447"/>
    </source>
</evidence>
<organism evidence="9 10">
    <name type="scientific">Streptomyces axinellae</name>
    <dbReference type="NCBI Taxonomy" id="552788"/>
    <lineage>
        <taxon>Bacteria</taxon>
        <taxon>Bacillati</taxon>
        <taxon>Actinomycetota</taxon>
        <taxon>Actinomycetes</taxon>
        <taxon>Kitasatosporales</taxon>
        <taxon>Streptomycetaceae</taxon>
        <taxon>Streptomyces</taxon>
    </lineage>
</organism>
<dbReference type="InterPro" id="IPR012338">
    <property type="entry name" value="Beta-lactam/transpept-like"/>
</dbReference>
<comment type="catalytic activity">
    <reaction evidence="5">
        <text>a beta-lactam + H2O = a substituted beta-amino acid</text>
        <dbReference type="Rhea" id="RHEA:20401"/>
        <dbReference type="ChEBI" id="CHEBI:15377"/>
        <dbReference type="ChEBI" id="CHEBI:35627"/>
        <dbReference type="ChEBI" id="CHEBI:140347"/>
        <dbReference type="EC" id="3.5.2.6"/>
    </reaction>
</comment>
<dbReference type="EMBL" id="BAAARJ010000004">
    <property type="protein sequence ID" value="GAA2603877.1"/>
    <property type="molecule type" value="Genomic_DNA"/>
</dbReference>
<dbReference type="Gene3D" id="3.40.710.10">
    <property type="entry name" value="DD-peptidase/beta-lactamase superfamily"/>
    <property type="match status" value="1"/>
</dbReference>
<dbReference type="EC" id="3.5.2.6" evidence="2 5"/>
<feature type="domain" description="Beta-lactamase class A catalytic" evidence="8">
    <location>
        <begin position="80"/>
        <end position="295"/>
    </location>
</feature>
<dbReference type="Pfam" id="PF13354">
    <property type="entry name" value="Beta-lactamase2"/>
    <property type="match status" value="1"/>
</dbReference>
<keyword evidence="3 5" id="KW-0378">Hydrolase</keyword>
<dbReference type="RefSeq" id="WP_344563726.1">
    <property type="nucleotide sequence ID" value="NZ_BAAARJ010000004.1"/>
</dbReference>
<evidence type="ECO:0000256" key="6">
    <source>
        <dbReference type="SAM" id="MobiDB-lite"/>
    </source>
</evidence>
<dbReference type="SUPFAM" id="SSF56601">
    <property type="entry name" value="beta-lactamase/transpeptidase-like"/>
    <property type="match status" value="1"/>
</dbReference>
<evidence type="ECO:0000313" key="9">
    <source>
        <dbReference type="EMBL" id="GAA2603877.1"/>
    </source>
</evidence>